<evidence type="ECO:0000256" key="3">
    <source>
        <dbReference type="PIRNR" id="PIRNR036492"/>
    </source>
</evidence>
<accession>A0A3E0VNK8</accession>
<keyword evidence="9" id="KW-1185">Reference proteome</keyword>
<comment type="caution">
    <text evidence="8">The sequence shown here is derived from an EMBL/GenBank/DDBJ whole genome shotgun (WGS) entry which is preliminary data.</text>
</comment>
<dbReference type="Proteomes" id="UP000256486">
    <property type="component" value="Unassembled WGS sequence"/>
</dbReference>
<dbReference type="Gene3D" id="3.40.605.10">
    <property type="entry name" value="Aldehyde Dehydrogenase, Chain A, domain 1"/>
    <property type="match status" value="1"/>
</dbReference>
<dbReference type="Gene3D" id="3.40.309.10">
    <property type="entry name" value="Aldehyde Dehydrogenase, Chain A, domain 2"/>
    <property type="match status" value="1"/>
</dbReference>
<comment type="similarity">
    <text evidence="1 3 6">Belongs to the aldehyde dehydrogenase family.</text>
</comment>
<evidence type="ECO:0000256" key="5">
    <source>
        <dbReference type="PROSITE-ProRule" id="PRU10007"/>
    </source>
</evidence>
<dbReference type="PROSITE" id="PS00070">
    <property type="entry name" value="ALDEHYDE_DEHYDR_CYS"/>
    <property type="match status" value="1"/>
</dbReference>
<dbReference type="PANTHER" id="PTHR43570:SF16">
    <property type="entry name" value="ALDEHYDE DEHYDROGENASE TYPE III, ISOFORM Q"/>
    <property type="match status" value="1"/>
</dbReference>
<dbReference type="GO" id="GO:0004029">
    <property type="term" value="F:aldehyde dehydrogenase (NAD+) activity"/>
    <property type="evidence" value="ECO:0007669"/>
    <property type="project" value="TreeGrafter"/>
</dbReference>
<dbReference type="InterPro" id="IPR012394">
    <property type="entry name" value="Aldehyde_DH_NAD(P)"/>
</dbReference>
<dbReference type="PIRSF" id="PIRSF036492">
    <property type="entry name" value="ALDH"/>
    <property type="match status" value="1"/>
</dbReference>
<dbReference type="InterPro" id="IPR016161">
    <property type="entry name" value="Ald_DH/histidinol_DH"/>
</dbReference>
<protein>
    <recommendedName>
        <fullName evidence="3">Aldehyde dehydrogenase</fullName>
    </recommendedName>
</protein>
<dbReference type="InterPro" id="IPR016162">
    <property type="entry name" value="Ald_DH_N"/>
</dbReference>
<dbReference type="GO" id="GO:0006081">
    <property type="term" value="P:aldehyde metabolic process"/>
    <property type="evidence" value="ECO:0007669"/>
    <property type="project" value="InterPro"/>
</dbReference>
<dbReference type="SUPFAM" id="SSF53720">
    <property type="entry name" value="ALDH-like"/>
    <property type="match status" value="1"/>
</dbReference>
<evidence type="ECO:0000313" key="9">
    <source>
        <dbReference type="Proteomes" id="UP000256486"/>
    </source>
</evidence>
<gene>
    <name evidence="8" type="ORF">B7R54_15590</name>
</gene>
<dbReference type="AlphaFoldDB" id="A0A3E0VNK8"/>
<keyword evidence="2 3" id="KW-0560">Oxidoreductase</keyword>
<dbReference type="InterPro" id="IPR029510">
    <property type="entry name" value="Ald_DH_CS_GLU"/>
</dbReference>
<dbReference type="InterPro" id="IPR016163">
    <property type="entry name" value="Ald_DH_C"/>
</dbReference>
<dbReference type="EMBL" id="NBWZ01000001">
    <property type="protein sequence ID" value="RFA10467.1"/>
    <property type="molecule type" value="Genomic_DNA"/>
</dbReference>
<feature type="active site" evidence="4 5">
    <location>
        <position position="230"/>
    </location>
</feature>
<feature type="active site" evidence="4">
    <location>
        <position position="264"/>
    </location>
</feature>
<evidence type="ECO:0000256" key="2">
    <source>
        <dbReference type="ARBA" id="ARBA00023002"/>
    </source>
</evidence>
<dbReference type="InterPro" id="IPR016160">
    <property type="entry name" value="Ald_DH_CS_CYS"/>
</dbReference>
<evidence type="ECO:0000256" key="1">
    <source>
        <dbReference type="ARBA" id="ARBA00009986"/>
    </source>
</evidence>
<organism evidence="8 9">
    <name type="scientific">Subtercola boreus</name>
    <dbReference type="NCBI Taxonomy" id="120213"/>
    <lineage>
        <taxon>Bacteria</taxon>
        <taxon>Bacillati</taxon>
        <taxon>Actinomycetota</taxon>
        <taxon>Actinomycetes</taxon>
        <taxon>Micrococcales</taxon>
        <taxon>Microbacteriaceae</taxon>
        <taxon>Subtercola</taxon>
    </lineage>
</organism>
<proteinExistence type="inferred from homology"/>
<dbReference type="PROSITE" id="PS00687">
    <property type="entry name" value="ALDEHYDE_DEHYDR_GLU"/>
    <property type="match status" value="1"/>
</dbReference>
<evidence type="ECO:0000256" key="6">
    <source>
        <dbReference type="RuleBase" id="RU003345"/>
    </source>
</evidence>
<name>A0A3E0VNK8_9MICO</name>
<feature type="domain" description="Aldehyde dehydrogenase" evidence="7">
    <location>
        <begin position="28"/>
        <end position="459"/>
    </location>
</feature>
<reference evidence="8 9" key="1">
    <citation type="submission" date="2017-04" db="EMBL/GenBank/DDBJ databases">
        <title>Comparative genome analysis of Subtercola boreus.</title>
        <authorList>
            <person name="Cho Y.-J."/>
            <person name="Cho A."/>
            <person name="Kim O.-S."/>
            <person name="Lee J.-I."/>
        </authorList>
    </citation>
    <scope>NUCLEOTIDE SEQUENCE [LARGE SCALE GENOMIC DNA]</scope>
    <source>
        <strain evidence="8 9">K300</strain>
    </source>
</reference>
<dbReference type="PANTHER" id="PTHR43570">
    <property type="entry name" value="ALDEHYDE DEHYDROGENASE"/>
    <property type="match status" value="1"/>
</dbReference>
<dbReference type="Pfam" id="PF00171">
    <property type="entry name" value="Aldedh"/>
    <property type="match status" value="1"/>
</dbReference>
<dbReference type="InterPro" id="IPR015590">
    <property type="entry name" value="Aldehyde_DH_dom"/>
</dbReference>
<evidence type="ECO:0000313" key="8">
    <source>
        <dbReference type="EMBL" id="RFA10467.1"/>
    </source>
</evidence>
<evidence type="ECO:0000259" key="7">
    <source>
        <dbReference type="Pfam" id="PF00171"/>
    </source>
</evidence>
<sequence length="502" mass="54794">MPRVENWRPTMSFETPTIELLEPRHVPKDELERILDLQRAAFLAEGFVSAAVRRDRVSRVALTILDNIDAISDAVSLDYGYRPAQLTKAFEATSWLPDVFANFAKLDDWMKDTEVPGGFIQQKPKGVVGVIGAWNFPIILSFEPAMAALLAGNRVMLNFSEFHVRTGQLLAKLFAEKIDESEFAIVTGDLATARSFAELRFDHLMFTGSPGVGSLVAQAAAKNLVPVTLELGGKNPVVISHSADLELAAHRIAGTRALNSGQICLCPDYVFVPRDQKDELVEGLRKEFAALYPDFLENPGVVAIVNDRNYDRVVGLIDDAVDKGATKIVVAPESELGSLPNRESRRIAPTILLDVPDEARISGEEIFGPVLPVYVYDDIAEVSQYVASRPTPLGAYWYGEDDDEFRGFLNTTSSGGVTRNDGITHALLLDAPFGGAGNSGSGSYHSKDGFDTFTHRRTVSNVTAERGVSDGLIGRALDDEQFKGMIDQVISDSADAFRSNLL</sequence>
<dbReference type="GO" id="GO:0005737">
    <property type="term" value="C:cytoplasm"/>
    <property type="evidence" value="ECO:0007669"/>
    <property type="project" value="TreeGrafter"/>
</dbReference>
<evidence type="ECO:0000256" key="4">
    <source>
        <dbReference type="PIRSR" id="PIRSR036492-1"/>
    </source>
</evidence>